<feature type="region of interest" description="Disordered" evidence="3">
    <location>
        <begin position="585"/>
        <end position="608"/>
    </location>
</feature>
<organism evidence="4 5">
    <name type="scientific">Polyangium fumosum</name>
    <dbReference type="NCBI Taxonomy" id="889272"/>
    <lineage>
        <taxon>Bacteria</taxon>
        <taxon>Pseudomonadati</taxon>
        <taxon>Myxococcota</taxon>
        <taxon>Polyangia</taxon>
        <taxon>Polyangiales</taxon>
        <taxon>Polyangiaceae</taxon>
        <taxon>Polyangium</taxon>
    </lineage>
</organism>
<dbReference type="RefSeq" id="WP_136931200.1">
    <property type="nucleotide sequence ID" value="NZ_SSMQ01000024.1"/>
</dbReference>
<dbReference type="GO" id="GO:0005524">
    <property type="term" value="F:ATP binding"/>
    <property type="evidence" value="ECO:0007669"/>
    <property type="project" value="UniProtKB-KW"/>
</dbReference>
<evidence type="ECO:0000256" key="3">
    <source>
        <dbReference type="SAM" id="MobiDB-lite"/>
    </source>
</evidence>
<gene>
    <name evidence="4" type="ORF">E8A74_22970</name>
</gene>
<evidence type="ECO:0000313" key="5">
    <source>
        <dbReference type="Proteomes" id="UP000309215"/>
    </source>
</evidence>
<dbReference type="InterPro" id="IPR043129">
    <property type="entry name" value="ATPase_NBD"/>
</dbReference>
<keyword evidence="2" id="KW-0067">ATP-binding</keyword>
<evidence type="ECO:0000313" key="4">
    <source>
        <dbReference type="EMBL" id="TKD04475.1"/>
    </source>
</evidence>
<dbReference type="Pfam" id="PF12531">
    <property type="entry name" value="DUF3731"/>
    <property type="match status" value="1"/>
</dbReference>
<reference evidence="4 5" key="1">
    <citation type="submission" date="2019-04" db="EMBL/GenBank/DDBJ databases">
        <authorList>
            <person name="Li Y."/>
            <person name="Wang J."/>
        </authorList>
    </citation>
    <scope>NUCLEOTIDE SEQUENCE [LARGE SCALE GENOMIC DNA]</scope>
    <source>
        <strain evidence="4 5">DSM 14668</strain>
    </source>
</reference>
<dbReference type="Pfam" id="PF00012">
    <property type="entry name" value="HSP70"/>
    <property type="match status" value="1"/>
</dbReference>
<comment type="caution">
    <text evidence="4">The sequence shown here is derived from an EMBL/GenBank/DDBJ whole genome shotgun (WGS) entry which is preliminary data.</text>
</comment>
<dbReference type="GO" id="GO:0140662">
    <property type="term" value="F:ATP-dependent protein folding chaperone"/>
    <property type="evidence" value="ECO:0007669"/>
    <property type="project" value="InterPro"/>
</dbReference>
<name>A0A4U1J942_9BACT</name>
<dbReference type="AlphaFoldDB" id="A0A4U1J942"/>
<dbReference type="InterPro" id="IPR013126">
    <property type="entry name" value="Hsp_70_fam"/>
</dbReference>
<dbReference type="Proteomes" id="UP000309215">
    <property type="component" value="Unassembled WGS sequence"/>
</dbReference>
<sequence>MSARRIVGIDLGTTHTVVAWADPASRRPPEVFPIPQLVSAGEIEPQPLFPSFLYAPLAGEALPDPFGDAPWVLGVHARRRGGEVAGRLVASSKSWLAHAAVDRTAPILPWGAGEDAEDLPRLSPVDAAARLLLHIKRAWNETFLAYPLEEQDVVLTVPASFDEDARELTVEAARRAGFDVRLLEEPQAAFYDYMARAGEGELAALCRRSGGEALVLVCDVGGGTTDLSLIRVRPGEQRGSTEVERVAVGRHLLLGGDNMDLALAHLCEGRLIEAPDRLPPARFGQLVLACRAAKEQLLGDDPPNDVAVTVLGKGARLIGSALSTRLSREEAERVVLDGFLPPASLADRPRRGGSALVAFGLPYERDVAITRHVAHFFARHAPGAPAPHALLLNGGVFRAKRIVDRLAEAIGAWGAVRPEILPHPDPDLAVARGAVVYGLSLLGRGVRIGGGSARGYYLGLSAGASGQRQAVCVVPRGAREGIRYDVPGRTFSLTVGRPVRFPLYASDEALDLPGTVVTPDIERFSALPPVSSAFEPGARPGEVTVSLAGELSAIGTLELACVEVAAEVGRRFRLTWDLRETSPDTAVETEGGVSPGKTMRPGVTAGGKRLEDAREAIARIYGKGRADVTPREVKDLVRELERILGERPTWTAETNRALFDVLWPGHKGRRRSADHERVFWQLAGYTLRPGFGHALDEERAANLFSLFHERVVFAQEARTWQHFWIAWRRIAGGLEEAAQVAIRDLVDPFLAPSEKRLKKPKGIRAEPDADVVDLASSLERVPPARRTELGGFLLERTWTDRDPRNWAAIGRIGARVPAYASAHHVIAPNVAERWLDHLLREKWAEMPTAPRAAMDMARLTGDRARDVSERVRRDVERRLVASGAREEWVRAVREVVAVEEADRAAFYGEGLPVGIRLVS</sequence>
<dbReference type="EMBL" id="SSMQ01000024">
    <property type="protein sequence ID" value="TKD04475.1"/>
    <property type="molecule type" value="Genomic_DNA"/>
</dbReference>
<evidence type="ECO:0000256" key="1">
    <source>
        <dbReference type="ARBA" id="ARBA00022741"/>
    </source>
</evidence>
<accession>A0A4U1J942</accession>
<protein>
    <submittedName>
        <fullName evidence="4">Heat-shock protein Hsp70</fullName>
    </submittedName>
</protein>
<dbReference type="PANTHER" id="PTHR19375">
    <property type="entry name" value="HEAT SHOCK PROTEIN 70KDA"/>
    <property type="match status" value="1"/>
</dbReference>
<evidence type="ECO:0000256" key="2">
    <source>
        <dbReference type="ARBA" id="ARBA00022840"/>
    </source>
</evidence>
<dbReference type="PRINTS" id="PR00301">
    <property type="entry name" value="HEATSHOCK70"/>
</dbReference>
<proteinExistence type="predicted"/>
<dbReference type="SUPFAM" id="SSF53067">
    <property type="entry name" value="Actin-like ATPase domain"/>
    <property type="match status" value="2"/>
</dbReference>
<keyword evidence="5" id="KW-1185">Reference proteome</keyword>
<dbReference type="InterPro" id="IPR021030">
    <property type="entry name" value="DUF3731"/>
</dbReference>
<dbReference type="CDD" id="cd10170">
    <property type="entry name" value="ASKHA_NBD_HSP70"/>
    <property type="match status" value="1"/>
</dbReference>
<dbReference type="Gene3D" id="3.30.420.40">
    <property type="match status" value="2"/>
</dbReference>
<keyword evidence="1" id="KW-0547">Nucleotide-binding</keyword>
<dbReference type="Gene3D" id="3.90.640.10">
    <property type="entry name" value="Actin, Chain A, domain 4"/>
    <property type="match status" value="1"/>
</dbReference>
<dbReference type="OrthoDB" id="580874at2"/>